<reference evidence="2" key="2">
    <citation type="submission" date="2020-10" db="UniProtKB">
        <authorList>
            <consortium name="WormBaseParasite"/>
        </authorList>
    </citation>
    <scope>IDENTIFICATION</scope>
</reference>
<evidence type="ECO:0000313" key="1">
    <source>
        <dbReference type="Proteomes" id="UP000492821"/>
    </source>
</evidence>
<proteinExistence type="predicted"/>
<keyword evidence="1" id="KW-1185">Reference proteome</keyword>
<sequence length="67" mass="7259">MTFEKLVESVPDDDGLADVTLIEYDLLNIIEVSKGEPTVSAICSNIYLPNCDGNPIHVTSLVLVIIV</sequence>
<dbReference type="AlphaFoldDB" id="A0A7E4ZTA1"/>
<reference evidence="1" key="1">
    <citation type="journal article" date="2013" name="Genetics">
        <title>The draft genome and transcriptome of Panagrellus redivivus are shaped by the harsh demands of a free-living lifestyle.</title>
        <authorList>
            <person name="Srinivasan J."/>
            <person name="Dillman A.R."/>
            <person name="Macchietto M.G."/>
            <person name="Heikkinen L."/>
            <person name="Lakso M."/>
            <person name="Fracchia K.M."/>
            <person name="Antoshechkin I."/>
            <person name="Mortazavi A."/>
            <person name="Wong G."/>
            <person name="Sternberg P.W."/>
        </authorList>
    </citation>
    <scope>NUCLEOTIDE SEQUENCE [LARGE SCALE GENOMIC DNA]</scope>
    <source>
        <strain evidence="1">MT8872</strain>
    </source>
</reference>
<name>A0A7E4ZTA1_PANRE</name>
<accession>A0A7E4ZTA1</accession>
<protein>
    <submittedName>
        <fullName evidence="2">Uncharacterized protein</fullName>
    </submittedName>
</protein>
<dbReference type="Proteomes" id="UP000492821">
    <property type="component" value="Unassembled WGS sequence"/>
</dbReference>
<organism evidence="1 2">
    <name type="scientific">Panagrellus redivivus</name>
    <name type="common">Microworm</name>
    <dbReference type="NCBI Taxonomy" id="6233"/>
    <lineage>
        <taxon>Eukaryota</taxon>
        <taxon>Metazoa</taxon>
        <taxon>Ecdysozoa</taxon>
        <taxon>Nematoda</taxon>
        <taxon>Chromadorea</taxon>
        <taxon>Rhabditida</taxon>
        <taxon>Tylenchina</taxon>
        <taxon>Panagrolaimomorpha</taxon>
        <taxon>Panagrolaimoidea</taxon>
        <taxon>Panagrolaimidae</taxon>
        <taxon>Panagrellus</taxon>
    </lineage>
</organism>
<evidence type="ECO:0000313" key="2">
    <source>
        <dbReference type="WBParaSite" id="Pan_g162.t1"/>
    </source>
</evidence>
<dbReference type="WBParaSite" id="Pan_g162.t1">
    <property type="protein sequence ID" value="Pan_g162.t1"/>
    <property type="gene ID" value="Pan_g162"/>
</dbReference>